<feature type="region of interest" description="Disordered" evidence="1">
    <location>
        <begin position="1"/>
        <end position="41"/>
    </location>
</feature>
<feature type="compositionally biased region" description="Polar residues" evidence="1">
    <location>
        <begin position="80"/>
        <end position="91"/>
    </location>
</feature>
<keyword evidence="3" id="KW-1185">Reference proteome</keyword>
<dbReference type="Proteomes" id="UP000092445">
    <property type="component" value="Unassembled WGS sequence"/>
</dbReference>
<evidence type="ECO:0000313" key="2">
    <source>
        <dbReference type="EnsemblMetazoa" id="GPAI001408-PA"/>
    </source>
</evidence>
<proteinExistence type="predicted"/>
<feature type="compositionally biased region" description="Basic and acidic residues" evidence="1">
    <location>
        <begin position="70"/>
        <end position="79"/>
    </location>
</feature>
<dbReference type="AlphaFoldDB" id="A0A1A9Z250"/>
<dbReference type="EnsemblMetazoa" id="GPAI001408-RA">
    <property type="protein sequence ID" value="GPAI001408-PA"/>
    <property type="gene ID" value="GPAI001408"/>
</dbReference>
<evidence type="ECO:0000313" key="3">
    <source>
        <dbReference type="Proteomes" id="UP000092445"/>
    </source>
</evidence>
<reference evidence="3" key="1">
    <citation type="submission" date="2014-03" db="EMBL/GenBank/DDBJ databases">
        <authorList>
            <person name="Aksoy S."/>
            <person name="Warren W."/>
            <person name="Wilson R.K."/>
        </authorList>
    </citation>
    <scope>NUCLEOTIDE SEQUENCE [LARGE SCALE GENOMIC DNA]</scope>
    <source>
        <strain evidence="3">IAEA</strain>
    </source>
</reference>
<feature type="compositionally biased region" description="Basic and acidic residues" evidence="1">
    <location>
        <begin position="1"/>
        <end position="19"/>
    </location>
</feature>
<sequence length="168" mass="19024">MTTFCEHESRQRARSRSPEELTELQKGPKGSKNSRIPAKKREGIRRIVEGLELSEQRNAMDGGRHLTLLHWEKGNKQDSIDTSELPQQRNAQAKPPVIPQPIISQPSNGSTSSALAFSIICFYATESSPLCSAKHDIFASNSQQFAEQYKITSQHHHHKRSFNSWVYP</sequence>
<reference evidence="2" key="2">
    <citation type="submission" date="2020-05" db="UniProtKB">
        <authorList>
            <consortium name="EnsemblMetazoa"/>
        </authorList>
    </citation>
    <scope>IDENTIFICATION</scope>
    <source>
        <strain evidence="2">IAEA</strain>
    </source>
</reference>
<evidence type="ECO:0000256" key="1">
    <source>
        <dbReference type="SAM" id="MobiDB-lite"/>
    </source>
</evidence>
<protein>
    <submittedName>
        <fullName evidence="2">Uncharacterized protein</fullName>
    </submittedName>
</protein>
<dbReference type="VEuPathDB" id="VectorBase:GPAI001408"/>
<name>A0A1A9Z250_GLOPL</name>
<feature type="region of interest" description="Disordered" evidence="1">
    <location>
        <begin position="69"/>
        <end position="99"/>
    </location>
</feature>
<accession>A0A1A9Z250</accession>
<organism evidence="2 3">
    <name type="scientific">Glossina pallidipes</name>
    <name type="common">Tsetse fly</name>
    <dbReference type="NCBI Taxonomy" id="7398"/>
    <lineage>
        <taxon>Eukaryota</taxon>
        <taxon>Metazoa</taxon>
        <taxon>Ecdysozoa</taxon>
        <taxon>Arthropoda</taxon>
        <taxon>Hexapoda</taxon>
        <taxon>Insecta</taxon>
        <taxon>Pterygota</taxon>
        <taxon>Neoptera</taxon>
        <taxon>Endopterygota</taxon>
        <taxon>Diptera</taxon>
        <taxon>Brachycera</taxon>
        <taxon>Muscomorpha</taxon>
        <taxon>Hippoboscoidea</taxon>
        <taxon>Glossinidae</taxon>
        <taxon>Glossina</taxon>
    </lineage>
</organism>